<organism evidence="9 10">
    <name type="scientific">Kipferlia bialata</name>
    <dbReference type="NCBI Taxonomy" id="797122"/>
    <lineage>
        <taxon>Eukaryota</taxon>
        <taxon>Metamonada</taxon>
        <taxon>Carpediemonas-like organisms</taxon>
        <taxon>Kipferlia</taxon>
    </lineage>
</organism>
<dbReference type="GO" id="GO:0006950">
    <property type="term" value="P:response to stress"/>
    <property type="evidence" value="ECO:0007669"/>
    <property type="project" value="UniProtKB-ARBA"/>
</dbReference>
<comment type="function">
    <text evidence="7">May be involved in the degradation of misfolded endoplasmic reticulum (ER) luminal proteins.</text>
</comment>
<dbReference type="Pfam" id="PF04511">
    <property type="entry name" value="DER1"/>
    <property type="match status" value="1"/>
</dbReference>
<proteinExistence type="inferred from homology"/>
<evidence type="ECO:0000256" key="8">
    <source>
        <dbReference type="SAM" id="MobiDB-lite"/>
    </source>
</evidence>
<evidence type="ECO:0000256" key="7">
    <source>
        <dbReference type="RuleBase" id="RU363059"/>
    </source>
</evidence>
<keyword evidence="3 7" id="KW-0812">Transmembrane</keyword>
<dbReference type="OrthoDB" id="1716531at2759"/>
<protein>
    <recommendedName>
        <fullName evidence="7">Derlin</fullName>
    </recommendedName>
</protein>
<evidence type="ECO:0000313" key="10">
    <source>
        <dbReference type="Proteomes" id="UP000265618"/>
    </source>
</evidence>
<evidence type="ECO:0000313" key="9">
    <source>
        <dbReference type="EMBL" id="GIQ80778.1"/>
    </source>
</evidence>
<reference evidence="9 10" key="1">
    <citation type="journal article" date="2018" name="PLoS ONE">
        <title>The draft genome of Kipferlia bialata reveals reductive genome evolution in fornicate parasites.</title>
        <authorList>
            <person name="Tanifuji G."/>
            <person name="Takabayashi S."/>
            <person name="Kume K."/>
            <person name="Takagi M."/>
            <person name="Nakayama T."/>
            <person name="Kamikawa R."/>
            <person name="Inagaki Y."/>
            <person name="Hashimoto T."/>
        </authorList>
    </citation>
    <scope>NUCLEOTIDE SEQUENCE [LARGE SCALE GENOMIC DNA]</scope>
    <source>
        <strain evidence="9">NY0173</strain>
    </source>
</reference>
<accession>A0A9K3CNZ5</accession>
<dbReference type="Proteomes" id="UP000265618">
    <property type="component" value="Unassembled WGS sequence"/>
</dbReference>
<comment type="subcellular location">
    <subcellularLocation>
        <location evidence="1 7">Endoplasmic reticulum membrane</location>
        <topology evidence="1 7">Multi-pass membrane protein</topology>
    </subcellularLocation>
</comment>
<dbReference type="GO" id="GO:0005789">
    <property type="term" value="C:endoplasmic reticulum membrane"/>
    <property type="evidence" value="ECO:0007669"/>
    <property type="project" value="UniProtKB-SubCell"/>
</dbReference>
<keyword evidence="10" id="KW-1185">Reference proteome</keyword>
<evidence type="ECO:0000256" key="2">
    <source>
        <dbReference type="ARBA" id="ARBA00008917"/>
    </source>
</evidence>
<dbReference type="EMBL" id="BDIP01000239">
    <property type="protein sequence ID" value="GIQ80778.1"/>
    <property type="molecule type" value="Genomic_DNA"/>
</dbReference>
<sequence length="207" mass="23028">MYPETPTPVGVGSQEYGVVTDMAQCFPSGQGGAPADFAFVVVFQYLGLFCLNLWLQMPFLGHAFLSALVYVWARRYPDANVSFFGLFKFPAPFLPYVNILVAIVTGASAKADIFAILVAHTYYYLADIYPPTHMGKEPLKQPVLLWRRLVAPILQMRQSHAPRNNLGGAAQSQVKVKAEKPRFTGKPRSVSPTRPPRGVRVKKEKQQ</sequence>
<feature type="compositionally biased region" description="Basic residues" evidence="8">
    <location>
        <begin position="197"/>
        <end position="207"/>
    </location>
</feature>
<comment type="caution">
    <text evidence="9">The sequence shown here is derived from an EMBL/GenBank/DDBJ whole genome shotgun (WGS) entry which is preliminary data.</text>
</comment>
<evidence type="ECO:0000256" key="6">
    <source>
        <dbReference type="ARBA" id="ARBA00023136"/>
    </source>
</evidence>
<comment type="caution">
    <text evidence="7">Lacks conserved residue(s) required for the propagation of feature annotation.</text>
</comment>
<evidence type="ECO:0000256" key="1">
    <source>
        <dbReference type="ARBA" id="ARBA00004477"/>
    </source>
</evidence>
<evidence type="ECO:0000256" key="4">
    <source>
        <dbReference type="ARBA" id="ARBA00022824"/>
    </source>
</evidence>
<keyword evidence="4 7" id="KW-0256">Endoplasmic reticulum</keyword>
<feature type="transmembrane region" description="Helical" evidence="7">
    <location>
        <begin position="93"/>
        <end position="126"/>
    </location>
</feature>
<dbReference type="InterPro" id="IPR007599">
    <property type="entry name" value="DER1"/>
</dbReference>
<evidence type="ECO:0000256" key="5">
    <source>
        <dbReference type="ARBA" id="ARBA00022989"/>
    </source>
</evidence>
<name>A0A9K3CNZ5_9EUKA</name>
<keyword evidence="6 7" id="KW-0472">Membrane</keyword>
<evidence type="ECO:0000256" key="3">
    <source>
        <dbReference type="ARBA" id="ARBA00022692"/>
    </source>
</evidence>
<dbReference type="AlphaFoldDB" id="A0A9K3CNZ5"/>
<dbReference type="PANTHER" id="PTHR11009">
    <property type="entry name" value="DER1-LIKE PROTEIN, DERLIN"/>
    <property type="match status" value="1"/>
</dbReference>
<comment type="similarity">
    <text evidence="2 7">Belongs to the derlin family.</text>
</comment>
<feature type="region of interest" description="Disordered" evidence="8">
    <location>
        <begin position="162"/>
        <end position="207"/>
    </location>
</feature>
<gene>
    <name evidence="9" type="ORF">KIPB_001631</name>
</gene>
<keyword evidence="5 7" id="KW-1133">Transmembrane helix</keyword>
<feature type="transmembrane region" description="Helical" evidence="7">
    <location>
        <begin position="53"/>
        <end position="73"/>
    </location>
</feature>